<sequence>MSQSSAAAVLKKITKGGTQDARSLKVQMNYLFSKAEAVFGNMVEHDPEARSIDPETRGRIVADWSDAWTGTPKNGHTTHLLLSFPTHVRPAKATLIAEAWAAEMFQSGEHQDEEWAYVAALHTDRAHPHVHIVVNNRGLMNDSWFYMAKDHVFNLAMMKHRMAEIAEEEGVYLDCSSRLERGILSYGPSRGEIERARREGRAVVETARIGPALETALAEVRANAATLRDLSMLAGLTGFAEVSAKMRDAAEVLERGGVIHPMREVSGMAGSSGGIEAGQGEAVQGAASRPPELRTRRDLEAHFGEWMHKTEDRIAELAPEKQAPLRKELHEIASDVVKSLGDNRGAELMREPPKTPLYSTEIKAHVVKVGAEELQVSDAAREKLAVGLKAAAVTAGIDPGTIEKRLARSAATAFEERDWIKSDITQVAARHKLDLGQQAERGRAAEIVDAFYEKAAKLIGETQAAERQRDDQTLPRALKSMAKVHAEHGAVRFEQEDQVRLFAGDMAARYGSTIIRDLAAGRDQALAKDIPDPKERLAIARAIVSAGLTHESVGLTLSEAKAADRALEVKSREQLRDPHARERSRDLER</sequence>
<gene>
    <name evidence="3" type="ORF">G4Z14_17085</name>
</gene>
<dbReference type="InterPro" id="IPR005094">
    <property type="entry name" value="Endonuclease_MobA/VirD2"/>
</dbReference>
<evidence type="ECO:0000259" key="2">
    <source>
        <dbReference type="Pfam" id="PF03432"/>
    </source>
</evidence>
<comment type="caution">
    <text evidence="3">The sequence shown here is derived from an EMBL/GenBank/DDBJ whole genome shotgun (WGS) entry which is preliminary data.</text>
</comment>
<evidence type="ECO:0000256" key="1">
    <source>
        <dbReference type="SAM" id="MobiDB-lite"/>
    </source>
</evidence>
<dbReference type="Pfam" id="PF03432">
    <property type="entry name" value="Relaxase"/>
    <property type="match status" value="1"/>
</dbReference>
<protein>
    <submittedName>
        <fullName evidence="3">Relaxase/mobilization nuclease domain-containing protein</fullName>
    </submittedName>
</protein>
<organism evidence="3 4">
    <name type="scientific">Tabrizicola oligotrophica</name>
    <dbReference type="NCBI Taxonomy" id="2710650"/>
    <lineage>
        <taxon>Bacteria</taxon>
        <taxon>Pseudomonadati</taxon>
        <taxon>Pseudomonadota</taxon>
        <taxon>Alphaproteobacteria</taxon>
        <taxon>Rhodobacterales</taxon>
        <taxon>Paracoccaceae</taxon>
        <taxon>Tabrizicola</taxon>
    </lineage>
</organism>
<feature type="domain" description="MobA/VirD2-like nuclease" evidence="2">
    <location>
        <begin position="67"/>
        <end position="149"/>
    </location>
</feature>
<dbReference type="RefSeq" id="WP_164627938.1">
    <property type="nucleotide sequence ID" value="NZ_JAAIVJ010000018.1"/>
</dbReference>
<proteinExistence type="predicted"/>
<dbReference type="AlphaFoldDB" id="A0A6M0QWY9"/>
<dbReference type="Proteomes" id="UP000477782">
    <property type="component" value="Unassembled WGS sequence"/>
</dbReference>
<keyword evidence="4" id="KW-1185">Reference proteome</keyword>
<evidence type="ECO:0000313" key="4">
    <source>
        <dbReference type="Proteomes" id="UP000477782"/>
    </source>
</evidence>
<evidence type="ECO:0000313" key="3">
    <source>
        <dbReference type="EMBL" id="NEY92008.1"/>
    </source>
</evidence>
<accession>A0A6M0QWY9</accession>
<name>A0A6M0QWY9_9RHOB</name>
<feature type="region of interest" description="Disordered" evidence="1">
    <location>
        <begin position="569"/>
        <end position="589"/>
    </location>
</feature>
<reference evidence="3 4" key="1">
    <citation type="submission" date="2020-02" db="EMBL/GenBank/DDBJ databases">
        <authorList>
            <person name="Chen W.-M."/>
        </authorList>
    </citation>
    <scope>NUCLEOTIDE SEQUENCE [LARGE SCALE GENOMIC DNA]</scope>
    <source>
        <strain evidence="3 4">KMS-5</strain>
    </source>
</reference>
<dbReference type="EMBL" id="JAAIVJ010000018">
    <property type="protein sequence ID" value="NEY92008.1"/>
    <property type="molecule type" value="Genomic_DNA"/>
</dbReference>